<dbReference type="GO" id="GO:0140098">
    <property type="term" value="F:catalytic activity, acting on RNA"/>
    <property type="evidence" value="ECO:0007669"/>
    <property type="project" value="UniProtKB-ARBA"/>
</dbReference>
<dbReference type="PROSITE" id="PS01149">
    <property type="entry name" value="PSI_RSU"/>
    <property type="match status" value="1"/>
</dbReference>
<evidence type="ECO:0000313" key="5">
    <source>
        <dbReference type="EMBL" id="QHS63883.1"/>
    </source>
</evidence>
<dbReference type="SUPFAM" id="SSF55120">
    <property type="entry name" value="Pseudouridine synthase"/>
    <property type="match status" value="1"/>
</dbReference>
<dbReference type="EC" id="5.4.99.-" evidence="3"/>
<dbReference type="InterPro" id="IPR006145">
    <property type="entry name" value="PsdUridine_synth_RsuA/RluA"/>
</dbReference>
<sequence>MNESGHRYFVINKPYNMVSQFISPDKVRLLGDLDFDFPEGTHAVGRLDNNSEGLLLLTTNKRVTRLLFESEQPHKRTYLVMVKNIVTQETIEKLRQGVTIRIKGGVDWVTTPCEAEIVEKPAYMLPRIHHPLKEFLPHSWLRITLTEGKFHQVRKMTAAIHHHCDRLIRESIEDLQLGDLPPGGVREMEETEFFRLLKIENWQPEASILPQE</sequence>
<gene>
    <name evidence="5" type="ORF">GWR21_31175</name>
</gene>
<evidence type="ECO:0000256" key="2">
    <source>
        <dbReference type="ARBA" id="ARBA00023235"/>
    </source>
</evidence>
<dbReference type="Proteomes" id="UP000476411">
    <property type="component" value="Chromosome"/>
</dbReference>
<dbReference type="InterPro" id="IPR020103">
    <property type="entry name" value="PsdUridine_synth_cat_dom_sf"/>
</dbReference>
<reference evidence="5 6" key="1">
    <citation type="submission" date="2020-01" db="EMBL/GenBank/DDBJ databases">
        <title>Complete genome sequence of Chitinophaga sp. H33E-04 isolated from quinoa roots.</title>
        <authorList>
            <person name="Weon H.-Y."/>
            <person name="Lee S.A."/>
        </authorList>
    </citation>
    <scope>NUCLEOTIDE SEQUENCE [LARGE SCALE GENOMIC DNA]</scope>
    <source>
        <strain evidence="5 6">H33E-04</strain>
    </source>
</reference>
<evidence type="ECO:0000259" key="4">
    <source>
        <dbReference type="Pfam" id="PF00849"/>
    </source>
</evidence>
<dbReference type="InterPro" id="IPR020094">
    <property type="entry name" value="TruA/RsuA/RluB/E/F_N"/>
</dbReference>
<dbReference type="GO" id="GO:0003723">
    <property type="term" value="F:RNA binding"/>
    <property type="evidence" value="ECO:0007669"/>
    <property type="project" value="InterPro"/>
</dbReference>
<dbReference type="NCBIfam" id="TIGR00093">
    <property type="entry name" value="pseudouridine synthase"/>
    <property type="match status" value="1"/>
</dbReference>
<dbReference type="PANTHER" id="PTHR47683">
    <property type="entry name" value="PSEUDOURIDINE SYNTHASE FAMILY PROTEIN-RELATED"/>
    <property type="match status" value="1"/>
</dbReference>
<dbReference type="RefSeq" id="WP_162335599.1">
    <property type="nucleotide sequence ID" value="NZ_CP048113.1"/>
</dbReference>
<keyword evidence="6" id="KW-1185">Reference proteome</keyword>
<feature type="domain" description="Pseudouridine synthase RsuA/RluA-like" evidence="4">
    <location>
        <begin position="8"/>
        <end position="159"/>
    </location>
</feature>
<protein>
    <recommendedName>
        <fullName evidence="3">Pseudouridine synthase</fullName>
        <ecNumber evidence="3">5.4.99.-</ecNumber>
    </recommendedName>
</protein>
<comment type="similarity">
    <text evidence="1 3">Belongs to the pseudouridine synthase RsuA family.</text>
</comment>
<dbReference type="AlphaFoldDB" id="A0A6B9ZQV1"/>
<keyword evidence="2 3" id="KW-0413">Isomerase</keyword>
<organism evidence="5 6">
    <name type="scientific">Chitinophaga agri</name>
    <dbReference type="NCBI Taxonomy" id="2703787"/>
    <lineage>
        <taxon>Bacteria</taxon>
        <taxon>Pseudomonadati</taxon>
        <taxon>Bacteroidota</taxon>
        <taxon>Chitinophagia</taxon>
        <taxon>Chitinophagales</taxon>
        <taxon>Chitinophagaceae</taxon>
        <taxon>Chitinophaga</taxon>
    </lineage>
</organism>
<dbReference type="InterPro" id="IPR000748">
    <property type="entry name" value="PsdUridine_synth_RsuA/RluB/E/F"/>
</dbReference>
<dbReference type="GO" id="GO:0006364">
    <property type="term" value="P:rRNA processing"/>
    <property type="evidence" value="ECO:0007669"/>
    <property type="project" value="UniProtKB-ARBA"/>
</dbReference>
<proteinExistence type="inferred from homology"/>
<dbReference type="KEGG" id="chih:GWR21_31175"/>
<dbReference type="Gene3D" id="3.30.70.1560">
    <property type="entry name" value="Alpha-L RNA-binding motif"/>
    <property type="match status" value="1"/>
</dbReference>
<evidence type="ECO:0000256" key="3">
    <source>
        <dbReference type="RuleBase" id="RU003887"/>
    </source>
</evidence>
<dbReference type="Gene3D" id="3.30.70.580">
    <property type="entry name" value="Pseudouridine synthase I, catalytic domain, N-terminal subdomain"/>
    <property type="match status" value="1"/>
</dbReference>
<dbReference type="InterPro" id="IPR018496">
    <property type="entry name" value="PsdUridine_synth_RsuA/RluB_CS"/>
</dbReference>
<dbReference type="GO" id="GO:0001522">
    <property type="term" value="P:pseudouridine synthesis"/>
    <property type="evidence" value="ECO:0007669"/>
    <property type="project" value="InterPro"/>
</dbReference>
<name>A0A6B9ZQV1_9BACT</name>
<dbReference type="InterPro" id="IPR050343">
    <property type="entry name" value="RsuA_PseudoU_synthase"/>
</dbReference>
<dbReference type="InterPro" id="IPR042092">
    <property type="entry name" value="PsdUridine_s_RsuA/RluB/E/F_cat"/>
</dbReference>
<evidence type="ECO:0000313" key="6">
    <source>
        <dbReference type="Proteomes" id="UP000476411"/>
    </source>
</evidence>
<dbReference type="PANTHER" id="PTHR47683:SF2">
    <property type="entry name" value="RNA-BINDING S4 DOMAIN-CONTAINING PROTEIN"/>
    <property type="match status" value="1"/>
</dbReference>
<dbReference type="Pfam" id="PF00849">
    <property type="entry name" value="PseudoU_synth_2"/>
    <property type="match status" value="1"/>
</dbReference>
<dbReference type="GO" id="GO:0009982">
    <property type="term" value="F:pseudouridine synthase activity"/>
    <property type="evidence" value="ECO:0007669"/>
    <property type="project" value="InterPro"/>
</dbReference>
<evidence type="ECO:0000256" key="1">
    <source>
        <dbReference type="ARBA" id="ARBA00008348"/>
    </source>
</evidence>
<accession>A0A6B9ZQV1</accession>
<dbReference type="EMBL" id="CP048113">
    <property type="protein sequence ID" value="QHS63883.1"/>
    <property type="molecule type" value="Genomic_DNA"/>
</dbReference>